<feature type="binding site" evidence="13">
    <location>
        <position position="138"/>
    </location>
    <ligand>
        <name>Mg(2+)</name>
        <dbReference type="ChEBI" id="CHEBI:18420"/>
        <label>1</label>
    </ligand>
</feature>
<keyword evidence="11 13" id="KW-0234">DNA repair</keyword>
<keyword evidence="6 13" id="KW-0227">DNA damage</keyword>
<dbReference type="GO" id="GO:0000287">
    <property type="term" value="F:magnesium ion binding"/>
    <property type="evidence" value="ECO:0007669"/>
    <property type="project" value="UniProtKB-UniRule"/>
</dbReference>
<evidence type="ECO:0000256" key="14">
    <source>
        <dbReference type="NCBIfam" id="TIGR00228"/>
    </source>
</evidence>
<accession>A0A246WLK7</accession>
<feature type="active site" evidence="13">
    <location>
        <position position="138"/>
    </location>
</feature>
<dbReference type="GO" id="GO:0005737">
    <property type="term" value="C:cytoplasm"/>
    <property type="evidence" value="ECO:0007669"/>
    <property type="project" value="UniProtKB-SubCell"/>
</dbReference>
<dbReference type="InterPro" id="IPR002176">
    <property type="entry name" value="X-over_junc_endoDNase_RuvC"/>
</dbReference>
<dbReference type="GO" id="GO:0048476">
    <property type="term" value="C:Holliday junction resolvase complex"/>
    <property type="evidence" value="ECO:0007669"/>
    <property type="project" value="UniProtKB-UniRule"/>
</dbReference>
<dbReference type="PANTHER" id="PTHR30194:SF3">
    <property type="entry name" value="CROSSOVER JUNCTION ENDODEOXYRIBONUCLEASE RUVC"/>
    <property type="match status" value="1"/>
</dbReference>
<feature type="active site" evidence="13">
    <location>
        <position position="66"/>
    </location>
</feature>
<dbReference type="InterPro" id="IPR012337">
    <property type="entry name" value="RNaseH-like_sf"/>
</dbReference>
<comment type="cofactor">
    <cofactor evidence="13">
        <name>Mg(2+)</name>
        <dbReference type="ChEBI" id="CHEBI:18420"/>
    </cofactor>
    <text evidence="13">Binds 2 Mg(2+) ion per subunit.</text>
</comment>
<keyword evidence="5 13" id="KW-0255">Endonuclease</keyword>
<comment type="subunit">
    <text evidence="13">Homodimer which binds Holliday junction (HJ) DNA. The HJ becomes 2-fold symmetrical on binding to RuvC with unstacked arms; it has a different conformation from HJ DNA in complex with RuvA. In the full resolvosome a probable DNA-RuvA(4)-RuvB(12)-RuvC(2) complex forms which resolves the HJ.</text>
</comment>
<dbReference type="InterPro" id="IPR020563">
    <property type="entry name" value="X-over_junc_endoDNase_Mg_BS"/>
</dbReference>
<keyword evidence="9 13" id="KW-0238">DNA-binding</keyword>
<evidence type="ECO:0000256" key="13">
    <source>
        <dbReference type="HAMAP-Rule" id="MF_00034"/>
    </source>
</evidence>
<evidence type="ECO:0000256" key="11">
    <source>
        <dbReference type="ARBA" id="ARBA00023204"/>
    </source>
</evidence>
<evidence type="ECO:0000313" key="16">
    <source>
        <dbReference type="EMBL" id="OWY27225.1"/>
    </source>
</evidence>
<keyword evidence="7 13" id="KW-0378">Hydrolase</keyword>
<keyword evidence="3 13" id="KW-0540">Nuclease</keyword>
<evidence type="ECO:0000256" key="10">
    <source>
        <dbReference type="ARBA" id="ARBA00023172"/>
    </source>
</evidence>
<dbReference type="GO" id="GO:0008821">
    <property type="term" value="F:crossover junction DNA endonuclease activity"/>
    <property type="evidence" value="ECO:0007669"/>
    <property type="project" value="UniProtKB-UniRule"/>
</dbReference>
<evidence type="ECO:0000256" key="8">
    <source>
        <dbReference type="ARBA" id="ARBA00022842"/>
    </source>
</evidence>
<protein>
    <recommendedName>
        <fullName evidence="13 14">Crossover junction endodeoxyribonuclease RuvC</fullName>
        <ecNumber evidence="13 14">3.1.21.10</ecNumber>
    </recommendedName>
    <alternativeName>
        <fullName evidence="13">Holliday junction nuclease RuvC</fullName>
    </alternativeName>
    <alternativeName>
        <fullName evidence="13">Holliday junction resolvase RuvC</fullName>
    </alternativeName>
</protein>
<dbReference type="NCBIfam" id="TIGR00228">
    <property type="entry name" value="ruvC"/>
    <property type="match status" value="1"/>
</dbReference>
<dbReference type="Proteomes" id="UP000536746">
    <property type="component" value="Unassembled WGS sequence"/>
</dbReference>
<dbReference type="PRINTS" id="PR00696">
    <property type="entry name" value="RSOLVASERUVC"/>
</dbReference>
<dbReference type="Gene3D" id="3.30.420.10">
    <property type="entry name" value="Ribonuclease H-like superfamily/Ribonuclease H"/>
    <property type="match status" value="1"/>
</dbReference>
<dbReference type="AlphaFoldDB" id="A0A246WLK7"/>
<sequence>MKIIGIDPGLRTTGFGVIHKQGNKLSYIASGTIKTPDGDLPSRLKVILASVSEVVRTYTPDCAAIEKVFVNVNPQSTLLLGQARGAAICALVHNDLAVAEYTALQVKQAVAGHGKAQKAQVQEMVARLLQLPGLPGTDAADALGVAICHAHGGDVLANLGALAPALAKKGIRMRGGRLVG</sequence>
<dbReference type="EC" id="3.1.21.10" evidence="13 14"/>
<keyword evidence="18" id="KW-1185">Reference proteome</keyword>
<comment type="similarity">
    <text evidence="1 13">Belongs to the RuvC family.</text>
</comment>
<dbReference type="FunFam" id="3.30.420.10:FF:000002">
    <property type="entry name" value="Crossover junction endodeoxyribonuclease RuvC"/>
    <property type="match status" value="1"/>
</dbReference>
<dbReference type="EMBL" id="NJGU01000011">
    <property type="protein sequence ID" value="OWY27225.1"/>
    <property type="molecule type" value="Genomic_DNA"/>
</dbReference>
<evidence type="ECO:0000256" key="7">
    <source>
        <dbReference type="ARBA" id="ARBA00022801"/>
    </source>
</evidence>
<dbReference type="PANTHER" id="PTHR30194">
    <property type="entry name" value="CROSSOVER JUNCTION ENDODEOXYRIBONUCLEASE RUVC"/>
    <property type="match status" value="1"/>
</dbReference>
<keyword evidence="8 13" id="KW-0460">Magnesium</keyword>
<evidence type="ECO:0000256" key="1">
    <source>
        <dbReference type="ARBA" id="ARBA00009518"/>
    </source>
</evidence>
<evidence type="ECO:0000256" key="9">
    <source>
        <dbReference type="ARBA" id="ARBA00023125"/>
    </source>
</evidence>
<evidence type="ECO:0000256" key="4">
    <source>
        <dbReference type="ARBA" id="ARBA00022723"/>
    </source>
</evidence>
<dbReference type="GO" id="GO:0006310">
    <property type="term" value="P:DNA recombination"/>
    <property type="evidence" value="ECO:0007669"/>
    <property type="project" value="UniProtKB-UniRule"/>
</dbReference>
<comment type="subcellular location">
    <subcellularLocation>
        <location evidence="13">Cytoplasm</location>
    </subcellularLocation>
</comment>
<dbReference type="Pfam" id="PF02075">
    <property type="entry name" value="RuvC"/>
    <property type="match status" value="1"/>
</dbReference>
<dbReference type="OrthoDB" id="9805499at2"/>
<proteinExistence type="inferred from homology"/>
<evidence type="ECO:0000313" key="17">
    <source>
        <dbReference type="Proteomes" id="UP000197596"/>
    </source>
</evidence>
<reference evidence="16 17" key="1">
    <citation type="submission" date="2017-06" db="EMBL/GenBank/DDBJ databases">
        <title>Herbaspirillum phytohormonus sp. nov., isolated from the root nodule of Robinia pseudoacacia in lead-zinc mine.</title>
        <authorList>
            <person name="Fan M."/>
            <person name="Lin Y."/>
        </authorList>
    </citation>
    <scope>NUCLEOTIDE SEQUENCE [LARGE SCALE GENOMIC DNA]</scope>
    <source>
        <strain evidence="16 17">HZ10</strain>
    </source>
</reference>
<dbReference type="HAMAP" id="MF_00034">
    <property type="entry name" value="RuvC"/>
    <property type="match status" value="1"/>
</dbReference>
<comment type="function">
    <text evidence="13">The RuvA-RuvB-RuvC complex processes Holliday junction (HJ) DNA during genetic recombination and DNA repair. Endonuclease that resolves HJ intermediates. Cleaves cruciform DNA by making single-stranded nicks across the HJ at symmetrical positions within the homologous arms, yielding a 5'-phosphate and a 3'-hydroxyl group; requires a central core of homology in the junction. The consensus cleavage sequence is 5'-(A/T)TT(C/G)-3'. Cleavage occurs on the 3'-side of the TT dinucleotide at the point of strand exchange. HJ branch migration catalyzed by RuvA-RuvB allows RuvC to scan DNA until it finds its consensus sequence, where it cleaves and resolves the cruciform DNA.</text>
</comment>
<keyword evidence="10 13" id="KW-0233">DNA recombination</keyword>
<evidence type="ECO:0000256" key="2">
    <source>
        <dbReference type="ARBA" id="ARBA00022490"/>
    </source>
</evidence>
<dbReference type="EMBL" id="JABFMT010000009">
    <property type="protein sequence ID" value="NUU02059.1"/>
    <property type="molecule type" value="Genomic_DNA"/>
</dbReference>
<evidence type="ECO:0000313" key="15">
    <source>
        <dbReference type="EMBL" id="NUU02059.1"/>
    </source>
</evidence>
<name>A0A246WLK7_9BURK</name>
<evidence type="ECO:0000313" key="18">
    <source>
        <dbReference type="Proteomes" id="UP000536746"/>
    </source>
</evidence>
<keyword evidence="2 13" id="KW-0963">Cytoplasm</keyword>
<dbReference type="SUPFAM" id="SSF53098">
    <property type="entry name" value="Ribonuclease H-like"/>
    <property type="match status" value="1"/>
</dbReference>
<keyword evidence="4 13" id="KW-0479">Metal-binding</keyword>
<dbReference type="PROSITE" id="PS01321">
    <property type="entry name" value="RUVC"/>
    <property type="match status" value="1"/>
</dbReference>
<dbReference type="GO" id="GO:0003677">
    <property type="term" value="F:DNA binding"/>
    <property type="evidence" value="ECO:0007669"/>
    <property type="project" value="UniProtKB-KW"/>
</dbReference>
<reference evidence="15 18" key="2">
    <citation type="journal article" date="2020" name="Front. Plant Sci.">
        <title>Isolation of Rhizosphere Bacteria That Improve Quality and Water Stress Tolerance in Greenhouse Ornamentals.</title>
        <authorList>
            <person name="Nordstedt N.P."/>
            <person name="Jones M.L."/>
        </authorList>
    </citation>
    <scope>NUCLEOTIDE SEQUENCE [LARGE SCALE GENOMIC DNA]</scope>
    <source>
        <strain evidence="15 18">C6C2</strain>
    </source>
</reference>
<evidence type="ECO:0000256" key="6">
    <source>
        <dbReference type="ARBA" id="ARBA00022763"/>
    </source>
</evidence>
<dbReference type="Proteomes" id="UP000197596">
    <property type="component" value="Unassembled WGS sequence"/>
</dbReference>
<organism evidence="16 17">
    <name type="scientific">Herbaspirillum robiniae</name>
    <dbReference type="NCBI Taxonomy" id="2014887"/>
    <lineage>
        <taxon>Bacteria</taxon>
        <taxon>Pseudomonadati</taxon>
        <taxon>Pseudomonadota</taxon>
        <taxon>Betaproteobacteria</taxon>
        <taxon>Burkholderiales</taxon>
        <taxon>Oxalobacteraceae</taxon>
        <taxon>Herbaspirillum</taxon>
    </lineage>
</organism>
<feature type="binding site" evidence="13">
    <location>
        <position position="7"/>
    </location>
    <ligand>
        <name>Mg(2+)</name>
        <dbReference type="ChEBI" id="CHEBI:18420"/>
        <label>1</label>
    </ligand>
</feature>
<feature type="binding site" evidence="13">
    <location>
        <position position="66"/>
    </location>
    <ligand>
        <name>Mg(2+)</name>
        <dbReference type="ChEBI" id="CHEBI:18420"/>
        <label>2</label>
    </ligand>
</feature>
<dbReference type="RefSeq" id="WP_079217034.1">
    <property type="nucleotide sequence ID" value="NZ_CP018845.1"/>
</dbReference>
<dbReference type="CDD" id="cd16962">
    <property type="entry name" value="RuvC"/>
    <property type="match status" value="1"/>
</dbReference>
<evidence type="ECO:0000256" key="5">
    <source>
        <dbReference type="ARBA" id="ARBA00022759"/>
    </source>
</evidence>
<feature type="active site" evidence="13">
    <location>
        <position position="7"/>
    </location>
</feature>
<dbReference type="InterPro" id="IPR036397">
    <property type="entry name" value="RNaseH_sf"/>
</dbReference>
<comment type="catalytic activity">
    <reaction evidence="12 13">
        <text>Endonucleolytic cleavage at a junction such as a reciprocal single-stranded crossover between two homologous DNA duplexes (Holliday junction).</text>
        <dbReference type="EC" id="3.1.21.10"/>
    </reaction>
</comment>
<comment type="caution">
    <text evidence="16">The sequence shown here is derived from an EMBL/GenBank/DDBJ whole genome shotgun (WGS) entry which is preliminary data.</text>
</comment>
<gene>
    <name evidence="13 15" type="primary">ruvC</name>
    <name evidence="16" type="ORF">CEJ42_19395</name>
    <name evidence="15" type="ORF">HNO84_10645</name>
</gene>
<dbReference type="GO" id="GO:0006281">
    <property type="term" value="P:DNA repair"/>
    <property type="evidence" value="ECO:0007669"/>
    <property type="project" value="UniProtKB-UniRule"/>
</dbReference>
<evidence type="ECO:0000256" key="12">
    <source>
        <dbReference type="ARBA" id="ARBA00029354"/>
    </source>
</evidence>
<evidence type="ECO:0000256" key="3">
    <source>
        <dbReference type="ARBA" id="ARBA00022722"/>
    </source>
</evidence>